<protein>
    <recommendedName>
        <fullName evidence="1">Peptidase S74 domain-containing protein</fullName>
    </recommendedName>
</protein>
<evidence type="ECO:0000313" key="2">
    <source>
        <dbReference type="EMBL" id="QHT99515.1"/>
    </source>
</evidence>
<dbReference type="EMBL" id="MN740310">
    <property type="protein sequence ID" value="QHT99515.1"/>
    <property type="molecule type" value="Genomic_DNA"/>
</dbReference>
<organism evidence="2">
    <name type="scientific">viral metagenome</name>
    <dbReference type="NCBI Taxonomy" id="1070528"/>
    <lineage>
        <taxon>unclassified sequences</taxon>
        <taxon>metagenomes</taxon>
        <taxon>organismal metagenomes</taxon>
    </lineage>
</organism>
<proteinExistence type="predicted"/>
<reference evidence="2" key="1">
    <citation type="journal article" date="2020" name="Nature">
        <title>Giant virus diversity and host interactions through global metagenomics.</title>
        <authorList>
            <person name="Schulz F."/>
            <person name="Roux S."/>
            <person name="Paez-Espino D."/>
            <person name="Jungbluth S."/>
            <person name="Walsh D.A."/>
            <person name="Denef V.J."/>
            <person name="McMahon K.D."/>
            <person name="Konstantinidis K.T."/>
            <person name="Eloe-Fadrosh E.A."/>
            <person name="Kyrpides N.C."/>
            <person name="Woyke T."/>
        </authorList>
    </citation>
    <scope>NUCLEOTIDE SEQUENCE</scope>
    <source>
        <strain evidence="2">GVMAG-M-3300025727-45</strain>
    </source>
</reference>
<evidence type="ECO:0000259" key="1">
    <source>
        <dbReference type="PROSITE" id="PS51688"/>
    </source>
</evidence>
<feature type="domain" description="Peptidase S74" evidence="1">
    <location>
        <begin position="1384"/>
        <end position="1580"/>
    </location>
</feature>
<accession>A0A6C0J491</accession>
<dbReference type="InterPro" id="IPR030392">
    <property type="entry name" value="S74_ICA"/>
</dbReference>
<name>A0A6C0J491_9ZZZZ</name>
<dbReference type="Pfam" id="PF13884">
    <property type="entry name" value="Peptidase_S74"/>
    <property type="match status" value="1"/>
</dbReference>
<dbReference type="PROSITE" id="PS51688">
    <property type="entry name" value="ICA"/>
    <property type="match status" value="1"/>
</dbReference>
<sequence length="1598" mass="170910">MPFSVNGEVDIQTSLTIQSQLSNGTWVDSMKFTDNVISTQVTDGDIQIAPNGSGNVYLGLLNNNEQITVGSTLNLYDNVITTTTTNGIISIIPDGNGHIKLNTLNILNDGTLENTVNNGNINIYPNGTGILRLTENIEIVKNGTSSYTELSSDLQSNVSITSANIGVGFSGRNIVVNPSGNGYFISGDIGIKENVLKGLTTSKNITIQSPYNEMEFQNNNITLRSLNSSVGPSLKFEYSLNSVSVDTLMSINSVHGGLEITSPSFGLSFDGINSVISLDSSNNLVYNGSVSLTAPSGDALVVTSGNTRLNGGTLYVAGILTANNGITTNTIDINGDATISNGDLNVNGNIYKNGVSVVNSQWSYALNLTDIYFNNNVGINNISPAYNVDIVGDINYTGTLYNNGVPFTGSLWSQSTNNLYYVGGNVGIGLVNPGSALDVAGDINFSGDIYQNNNLFLSTQWINGTTNKIYYDSGNVGIGLINPIYLLDVDGDINCSGSLRVNGIQVTNPWDIDNSNNLSYTAGKIGIGINSPDSNLHVYTTQNTTSVIYPISIQSNTTDVNVSNNSGGVGIKFIASRGTGTDHHTGSIYSQLYDGSGTTNDKWSYKFNLKHGSTMNDVMVMRSDGNIGIGISNPVTKLHVNNTDNTSTNLVTLENVSNSSLIGTAKMIVMNNLRNYNTDTQEQNTPTCGTDIITVNGDNDVRYSGFTLTELSKLRVEYDYPANSSNYTSSSFCIYTNGGTGNTEKLRVTGSGNVGIGTTSPDLDLVISKSNSSYIKLVNTNSNNTIVLGAISSGTRLYSRQTDDLTPVEFSIDQGSLGNTFVLDTSGNVGIGVSSPAAKLDISGSYTNGRGIQIRSGDDNNHTDSAQVIFSYNNASYDNSGYAHSIKTRHNANASSGNAIDFWLWNHGVDTTNTLGTLQVMTLDGTGNVGIGTSSPGEILDVRGNLRVGTSGNSNYIAFYGTTDDGAGQWNHTYIGEREYDTGKSELFIYKGNEYGTTAYPEGPDRIRYTSTGGHLFQTTGTAVGDFETTASHTQFLRNRMLINPSGKIGMGDIADPEANLHIHVPYTSGTSKMLYVDGKSGLSVPQVEFNKGTNGLLVNTYDATSSNLVNTYALHLQNSSDTITTDILYVRNDGNVGIGNNSPQSKLHITASNGKRGILVDGDSGSSMAQAYFEGSTYGLAVKTNNTSSSYYSLSINNGANNNLLYVRNDGSVGIGTTSPSAKLDIDGNTDGSVQAILTRGNDTDFQLQAINESSSNNSGDVVSKFGVRHGTNETALFNFIRGGSGNDGSIAIVTNNSESMRVNSVGNIGIGTTDPKAKMHINGAGGVNTLLGISANPRAYFRSETSLTLNWSTWNMLGVSLYASADIVGSSWIVSHGSTTFSDTRIKKDIIDIDDGSALETIRLIKPKKYSYVDTVAKGTEPVWGFIAQEVKSTLDYAVNLMEKAIPNIFCLANVLDNGNVIEISNFNTANLQRNDDGTLIVKLQLMSWDNREVEVEINNVLSSSKIRLTKPLEENIYNGTVGNEIIKNQVFVYGQYVNDFHVLKKDAIFTVAVAALQEVDRRQQSDNIRILELEEEVTLLKEQMAAVLAATNVIV</sequence>